<evidence type="ECO:0000256" key="3">
    <source>
        <dbReference type="SAM" id="SignalP"/>
    </source>
</evidence>
<dbReference type="PANTHER" id="PTHR44858:SF1">
    <property type="entry name" value="UDP-N-ACETYLGLUCOSAMINE--PEPTIDE N-ACETYLGLUCOSAMINYLTRANSFERASE SPINDLY-RELATED"/>
    <property type="match status" value="1"/>
</dbReference>
<dbReference type="EMBL" id="BMNG01000022">
    <property type="protein sequence ID" value="GGO57711.1"/>
    <property type="molecule type" value="Genomic_DNA"/>
</dbReference>
<dbReference type="Pfam" id="PF13432">
    <property type="entry name" value="TPR_16"/>
    <property type="match status" value="1"/>
</dbReference>
<dbReference type="SUPFAM" id="SSF48452">
    <property type="entry name" value="TPR-like"/>
    <property type="match status" value="1"/>
</dbReference>
<keyword evidence="1" id="KW-0677">Repeat</keyword>
<dbReference type="SMART" id="SM00028">
    <property type="entry name" value="TPR"/>
    <property type="match status" value="4"/>
</dbReference>
<evidence type="ECO:0000256" key="2">
    <source>
        <dbReference type="ARBA" id="ARBA00022803"/>
    </source>
</evidence>
<feature type="signal peptide" evidence="3">
    <location>
        <begin position="1"/>
        <end position="25"/>
    </location>
</feature>
<dbReference type="RefSeq" id="WP_189177288.1">
    <property type="nucleotide sequence ID" value="NZ_BMNG01000022.1"/>
</dbReference>
<reference evidence="5" key="1">
    <citation type="journal article" date="2019" name="Int. J. Syst. Evol. Microbiol.">
        <title>The Global Catalogue of Microorganisms (GCM) 10K type strain sequencing project: providing services to taxonomists for standard genome sequencing and annotation.</title>
        <authorList>
            <consortium name="The Broad Institute Genomics Platform"/>
            <consortium name="The Broad Institute Genome Sequencing Center for Infectious Disease"/>
            <person name="Wu L."/>
            <person name="Ma J."/>
        </authorList>
    </citation>
    <scope>NUCLEOTIDE SEQUENCE [LARGE SCALE GENOMIC DNA]</scope>
    <source>
        <strain evidence="5">CGMCC 4.7349</strain>
    </source>
</reference>
<keyword evidence="3" id="KW-0732">Signal</keyword>
<feature type="chain" id="PRO_5046416134" description="Tetratricopeptide repeat protein" evidence="3">
    <location>
        <begin position="26"/>
        <end position="440"/>
    </location>
</feature>
<dbReference type="PANTHER" id="PTHR44858">
    <property type="entry name" value="TETRATRICOPEPTIDE REPEAT PROTEIN 6"/>
    <property type="match status" value="1"/>
</dbReference>
<name>A0ABQ2MTU6_9ACTN</name>
<evidence type="ECO:0000313" key="4">
    <source>
        <dbReference type="EMBL" id="GGO57711.1"/>
    </source>
</evidence>
<proteinExistence type="predicted"/>
<keyword evidence="5" id="KW-1185">Reference proteome</keyword>
<dbReference type="Proteomes" id="UP000656881">
    <property type="component" value="Unassembled WGS sequence"/>
</dbReference>
<dbReference type="InterPro" id="IPR011990">
    <property type="entry name" value="TPR-like_helical_dom_sf"/>
</dbReference>
<keyword evidence="2" id="KW-0802">TPR repeat</keyword>
<accession>A0ABQ2MTU6</accession>
<evidence type="ECO:0008006" key="6">
    <source>
        <dbReference type="Google" id="ProtNLM"/>
    </source>
</evidence>
<evidence type="ECO:0000313" key="5">
    <source>
        <dbReference type="Proteomes" id="UP000656881"/>
    </source>
</evidence>
<dbReference type="InterPro" id="IPR019734">
    <property type="entry name" value="TPR_rpt"/>
</dbReference>
<gene>
    <name evidence="4" type="ORF">GCM10012286_75160</name>
</gene>
<organism evidence="4 5">
    <name type="scientific">Streptomyces lasiicapitis</name>
    <dbReference type="NCBI Taxonomy" id="1923961"/>
    <lineage>
        <taxon>Bacteria</taxon>
        <taxon>Bacillati</taxon>
        <taxon>Actinomycetota</taxon>
        <taxon>Actinomycetes</taxon>
        <taxon>Kitasatosporales</taxon>
        <taxon>Streptomycetaceae</taxon>
        <taxon>Streptomyces</taxon>
    </lineage>
</organism>
<protein>
    <recommendedName>
        <fullName evidence="6">Tetratricopeptide repeat protein</fullName>
    </recommendedName>
</protein>
<dbReference type="Gene3D" id="1.25.40.10">
    <property type="entry name" value="Tetratricopeptide repeat domain"/>
    <property type="match status" value="2"/>
</dbReference>
<comment type="caution">
    <text evidence="4">The sequence shown here is derived from an EMBL/GenBank/DDBJ whole genome shotgun (WGS) entry which is preliminary data.</text>
</comment>
<sequence>MARLSGRLLAAVALAVALTAGAVVAGGLREEGRPSTAAAPPGRYPAPPDALRAGDIDRGVVTLRERVRVRPRDFASWAALGSAYVEQARTHADPTRYAEAERALDRALALRPGHDGALAGKGALAAARHDFRGALRYADRALAVNPYSERALATRVDALVELGAYERALKAVRTADSRRPGIPVFTRYAYVRELRGDVAGARRALERALASARAPGDVAYVATALAQLAWRQGDYAQAARRCAVALRADPGYVPALETRGRVRAARGETAGAIADLRGVFARQPLPGALVALGELYEVRGELGRAGEQYRLVDAWTRLARANGVNPDLDTALAAADHGDRKAALAAARAEWERRRTVHTADALAWALHAVGRDEEALPFARRATATGFREAAFFHHRGVIELRAGSDAGARRWLGAALRLNPGFSPTGARDAERLLEGLR</sequence>
<dbReference type="InterPro" id="IPR050498">
    <property type="entry name" value="Ycf3"/>
</dbReference>
<evidence type="ECO:0000256" key="1">
    <source>
        <dbReference type="ARBA" id="ARBA00022737"/>
    </source>
</evidence>